<feature type="compositionally biased region" description="Low complexity" evidence="6">
    <location>
        <begin position="123"/>
        <end position="134"/>
    </location>
</feature>
<evidence type="ECO:0000256" key="4">
    <source>
        <dbReference type="ARBA" id="ARBA00022833"/>
    </source>
</evidence>
<evidence type="ECO:0000256" key="1">
    <source>
        <dbReference type="ARBA" id="ARBA00004123"/>
    </source>
</evidence>
<reference evidence="7" key="2">
    <citation type="journal article" date="2022" name="Proc. Natl. Acad. Sci. U.S.A.">
        <title>Diploid-dominant life cycles characterize the early evolution of Fungi.</title>
        <authorList>
            <person name="Amses K.R."/>
            <person name="Simmons D.R."/>
            <person name="Longcore J.E."/>
            <person name="Mondo S.J."/>
            <person name="Seto K."/>
            <person name="Jeronimo G.H."/>
            <person name="Bonds A.E."/>
            <person name="Quandt C.A."/>
            <person name="Davis W.J."/>
            <person name="Chang Y."/>
            <person name="Federici B.A."/>
            <person name="Kuo A."/>
            <person name="LaButti K."/>
            <person name="Pangilinan J."/>
            <person name="Andreopoulos W."/>
            <person name="Tritt A."/>
            <person name="Riley R."/>
            <person name="Hundley H."/>
            <person name="Johnson J."/>
            <person name="Lipzen A."/>
            <person name="Barry K."/>
            <person name="Lang B.F."/>
            <person name="Cuomo C.A."/>
            <person name="Buchler N.E."/>
            <person name="Grigoriev I.V."/>
            <person name="Spatafora J.W."/>
            <person name="Stajich J.E."/>
            <person name="James T.Y."/>
        </authorList>
    </citation>
    <scope>NUCLEOTIDE SEQUENCE</scope>
    <source>
        <strain evidence="7">AG</strain>
    </source>
</reference>
<feature type="region of interest" description="Disordered" evidence="6">
    <location>
        <begin position="108"/>
        <end position="169"/>
    </location>
</feature>
<comment type="subcellular location">
    <subcellularLocation>
        <location evidence="1">Nucleus</location>
    </subcellularLocation>
</comment>
<feature type="compositionally biased region" description="Polar residues" evidence="6">
    <location>
        <begin position="108"/>
        <end position="122"/>
    </location>
</feature>
<dbReference type="GeneID" id="75915941"/>
<dbReference type="SUPFAM" id="SSF57903">
    <property type="entry name" value="FYVE/PHD zinc finger"/>
    <property type="match status" value="1"/>
</dbReference>
<dbReference type="Proteomes" id="UP001206595">
    <property type="component" value="Unassembled WGS sequence"/>
</dbReference>
<organism evidence="7 8">
    <name type="scientific">Umbelopsis ramanniana AG</name>
    <dbReference type="NCBI Taxonomy" id="1314678"/>
    <lineage>
        <taxon>Eukaryota</taxon>
        <taxon>Fungi</taxon>
        <taxon>Fungi incertae sedis</taxon>
        <taxon>Mucoromycota</taxon>
        <taxon>Mucoromycotina</taxon>
        <taxon>Umbelopsidomycetes</taxon>
        <taxon>Umbelopsidales</taxon>
        <taxon>Umbelopsidaceae</taxon>
        <taxon>Umbelopsis</taxon>
    </lineage>
</organism>
<dbReference type="PANTHER" id="PTHR46174">
    <property type="entry name" value="CXXC-TYPE ZINC FINGER PROTEIN 1"/>
    <property type="match status" value="1"/>
</dbReference>
<keyword evidence="4" id="KW-0862">Zinc</keyword>
<evidence type="ECO:0000256" key="3">
    <source>
        <dbReference type="ARBA" id="ARBA00022771"/>
    </source>
</evidence>
<evidence type="ECO:0000256" key="5">
    <source>
        <dbReference type="ARBA" id="ARBA00023242"/>
    </source>
</evidence>
<keyword evidence="5" id="KW-0539">Nucleus</keyword>
<name>A0AAD5E6M8_UMBRA</name>
<comment type="caution">
    <text evidence="7">The sequence shown here is derived from an EMBL/GenBank/DDBJ whole genome shotgun (WGS) entry which is preliminary data.</text>
</comment>
<dbReference type="PANTHER" id="PTHR46174:SF1">
    <property type="entry name" value="CXXC-TYPE ZINC FINGER PROTEIN 1"/>
    <property type="match status" value="1"/>
</dbReference>
<gene>
    <name evidence="7" type="ORF">K450DRAFT_250633</name>
</gene>
<dbReference type="GO" id="GO:0048188">
    <property type="term" value="C:Set1C/COMPASS complex"/>
    <property type="evidence" value="ECO:0007669"/>
    <property type="project" value="InterPro"/>
</dbReference>
<reference evidence="7" key="1">
    <citation type="submission" date="2021-06" db="EMBL/GenBank/DDBJ databases">
        <authorList>
            <consortium name="DOE Joint Genome Institute"/>
            <person name="Mondo S.J."/>
            <person name="Amses K.R."/>
            <person name="Simmons D.R."/>
            <person name="Longcore J.E."/>
            <person name="Seto K."/>
            <person name="Alves G.H."/>
            <person name="Bonds A.E."/>
            <person name="Quandt C.A."/>
            <person name="Davis W.J."/>
            <person name="Chang Y."/>
            <person name="Letcher P.M."/>
            <person name="Powell M.J."/>
            <person name="Kuo A."/>
            <person name="Labutti K."/>
            <person name="Pangilinan J."/>
            <person name="Andreopoulos W."/>
            <person name="Tritt A."/>
            <person name="Riley R."/>
            <person name="Hundley H."/>
            <person name="Johnson J."/>
            <person name="Lipzen A."/>
            <person name="Barry K."/>
            <person name="Berbee M.L."/>
            <person name="Buchler N.E."/>
            <person name="Grigoriev I.V."/>
            <person name="Spatafora J.W."/>
            <person name="Stajich J.E."/>
            <person name="James T.Y."/>
        </authorList>
    </citation>
    <scope>NUCLEOTIDE SEQUENCE</scope>
    <source>
        <strain evidence="7">AG</strain>
    </source>
</reference>
<keyword evidence="2" id="KW-0479">Metal-binding</keyword>
<dbReference type="AlphaFoldDB" id="A0AAD5E6M8"/>
<accession>A0AAD5E6M8</accession>
<evidence type="ECO:0000256" key="6">
    <source>
        <dbReference type="SAM" id="MobiDB-lite"/>
    </source>
</evidence>
<keyword evidence="3" id="KW-0863">Zinc-finger</keyword>
<proteinExistence type="predicted"/>
<evidence type="ECO:0000256" key="2">
    <source>
        <dbReference type="ARBA" id="ARBA00022723"/>
    </source>
</evidence>
<dbReference type="InterPro" id="IPR011011">
    <property type="entry name" value="Znf_FYVE_PHD"/>
</dbReference>
<dbReference type="InterPro" id="IPR013083">
    <property type="entry name" value="Znf_RING/FYVE/PHD"/>
</dbReference>
<dbReference type="EMBL" id="MU620937">
    <property type="protein sequence ID" value="KAI8577749.1"/>
    <property type="molecule type" value="Genomic_DNA"/>
</dbReference>
<dbReference type="Gene3D" id="3.30.40.10">
    <property type="entry name" value="Zinc/RING finger domain, C3HC4 (zinc finger)"/>
    <property type="match status" value="1"/>
</dbReference>
<dbReference type="InterPro" id="IPR037869">
    <property type="entry name" value="Spp1/CFP1"/>
</dbReference>
<keyword evidence="8" id="KW-1185">Reference proteome</keyword>
<dbReference type="RefSeq" id="XP_051442753.1">
    <property type="nucleotide sequence ID" value="XM_051590598.1"/>
</dbReference>
<dbReference type="GO" id="GO:0008270">
    <property type="term" value="F:zinc ion binding"/>
    <property type="evidence" value="ECO:0007669"/>
    <property type="project" value="UniProtKB-KW"/>
</dbReference>
<protein>
    <submittedName>
        <fullName evidence="7">Uncharacterized protein</fullName>
    </submittedName>
</protein>
<evidence type="ECO:0000313" key="8">
    <source>
        <dbReference type="Proteomes" id="UP001206595"/>
    </source>
</evidence>
<evidence type="ECO:0000313" key="7">
    <source>
        <dbReference type="EMBL" id="KAI8577749.1"/>
    </source>
</evidence>
<sequence length="193" mass="22324">MNDNDMDSFLYLRDNGFEGDGQKAQGLDHEQAPATFMEDQRPSWPDHDALDNLHVHHDVTHFLLPMETEDWSILDQSQLLTDQSMFAQDKPPTINASDVEDMIYQQSNNQDLQGQNEEASTQNTINRNTRMSTRSRTRQMDKTPTDDYVNPQQDSTETAEPKRKTQKSKKLYCICQQPYDGSPMVQCDSCQEW</sequence>
<dbReference type="GO" id="GO:0045893">
    <property type="term" value="P:positive regulation of DNA-templated transcription"/>
    <property type="evidence" value="ECO:0007669"/>
    <property type="project" value="TreeGrafter"/>
</dbReference>